<evidence type="ECO:0000313" key="9">
    <source>
        <dbReference type="Proteomes" id="UP000295443"/>
    </source>
</evidence>
<dbReference type="Gene3D" id="1.10.1760.20">
    <property type="match status" value="1"/>
</dbReference>
<dbReference type="RefSeq" id="WP_131447259.1">
    <property type="nucleotide sequence ID" value="NZ_SJZB01000039.1"/>
</dbReference>
<sequence>MNLVSSHIPAGWAVALWLLLAGLFVVMWRQAAWRVLKAPGNLNVLLGATVALLGLWLIKAGVRPGLNIHLLGATALTLMFRPWFAILAMALVIAGLTVHNGQYAAYPANVLMMGVLPVSISWAIYRLVDRKLPNHVFIYIFLNCFFGAGITIALVGIASTLMAGALGIYSFNYLLENYLPFYLLMAWAEAFATGMVMTLLVVYKPEWVATFDDHRYLVSK</sequence>
<feature type="transmembrane region" description="Helical" evidence="7">
    <location>
        <begin position="136"/>
        <end position="169"/>
    </location>
</feature>
<feature type="transmembrane region" description="Helical" evidence="7">
    <location>
        <begin position="181"/>
        <end position="203"/>
    </location>
</feature>
<keyword evidence="5 7" id="KW-1133">Transmembrane helix</keyword>
<dbReference type="Pfam" id="PF01891">
    <property type="entry name" value="CbiM"/>
    <property type="match status" value="1"/>
</dbReference>
<evidence type="ECO:0000313" key="8">
    <source>
        <dbReference type="EMBL" id="TCJ13428.1"/>
    </source>
</evidence>
<gene>
    <name evidence="8" type="ORF">EZJ19_10280</name>
</gene>
<keyword evidence="2" id="KW-0813">Transport</keyword>
<evidence type="ECO:0000256" key="2">
    <source>
        <dbReference type="ARBA" id="ARBA00022448"/>
    </source>
</evidence>
<protein>
    <submittedName>
        <fullName evidence="8">Uncharacterized protein</fullName>
    </submittedName>
</protein>
<evidence type="ECO:0000256" key="6">
    <source>
        <dbReference type="ARBA" id="ARBA00023136"/>
    </source>
</evidence>
<evidence type="ECO:0000256" key="1">
    <source>
        <dbReference type="ARBA" id="ARBA00004651"/>
    </source>
</evidence>
<dbReference type="GO" id="GO:0000041">
    <property type="term" value="P:transition metal ion transport"/>
    <property type="evidence" value="ECO:0007669"/>
    <property type="project" value="InterPro"/>
</dbReference>
<comment type="caution">
    <text evidence="8">The sequence shown here is derived from an EMBL/GenBank/DDBJ whole genome shotgun (WGS) entry which is preliminary data.</text>
</comment>
<evidence type="ECO:0000256" key="5">
    <source>
        <dbReference type="ARBA" id="ARBA00022989"/>
    </source>
</evidence>
<reference evidence="8 9" key="1">
    <citation type="submission" date="2019-03" db="EMBL/GenBank/DDBJ databases">
        <title>Genome sequence of Thiobacillaceae bacterium LSR1, a sulfur-oxidizing bacterium isolated from freshwater sediment.</title>
        <authorList>
            <person name="Li S."/>
        </authorList>
    </citation>
    <scope>NUCLEOTIDE SEQUENCE [LARGE SCALE GENOMIC DNA]</scope>
    <source>
        <strain evidence="8 9">LSR1</strain>
    </source>
</reference>
<feature type="transmembrane region" description="Helical" evidence="7">
    <location>
        <begin position="40"/>
        <end position="58"/>
    </location>
</feature>
<dbReference type="PANTHER" id="PTHR34229:SF1">
    <property type="entry name" value="METAL TRANSPORT PROTEIN HI_1621-RELATED"/>
    <property type="match status" value="1"/>
</dbReference>
<keyword evidence="6 7" id="KW-0472">Membrane</keyword>
<dbReference type="InterPro" id="IPR002751">
    <property type="entry name" value="CbiM/NikMN"/>
</dbReference>
<feature type="transmembrane region" description="Helical" evidence="7">
    <location>
        <begin position="6"/>
        <end position="28"/>
    </location>
</feature>
<organism evidence="8 9">
    <name type="scientific">Parasulfuritortus cantonensis</name>
    <dbReference type="NCBI Taxonomy" id="2528202"/>
    <lineage>
        <taxon>Bacteria</taxon>
        <taxon>Pseudomonadati</taxon>
        <taxon>Pseudomonadota</taxon>
        <taxon>Betaproteobacteria</taxon>
        <taxon>Nitrosomonadales</taxon>
        <taxon>Thiobacillaceae</taxon>
        <taxon>Parasulfuritortus</taxon>
    </lineage>
</organism>
<evidence type="ECO:0000256" key="7">
    <source>
        <dbReference type="SAM" id="Phobius"/>
    </source>
</evidence>
<dbReference type="EMBL" id="SJZB01000039">
    <property type="protein sequence ID" value="TCJ13428.1"/>
    <property type="molecule type" value="Genomic_DNA"/>
</dbReference>
<keyword evidence="4 7" id="KW-0812">Transmembrane</keyword>
<dbReference type="AlphaFoldDB" id="A0A4R1B8L0"/>
<dbReference type="PANTHER" id="PTHR34229">
    <property type="entry name" value="METAL TRANSPORT PROTEIN HI_1621-RELATED"/>
    <property type="match status" value="1"/>
</dbReference>
<dbReference type="OrthoDB" id="5297929at2"/>
<proteinExistence type="predicted"/>
<evidence type="ECO:0000256" key="4">
    <source>
        <dbReference type="ARBA" id="ARBA00022692"/>
    </source>
</evidence>
<keyword evidence="3" id="KW-1003">Cell membrane</keyword>
<dbReference type="GO" id="GO:0005886">
    <property type="term" value="C:plasma membrane"/>
    <property type="evidence" value="ECO:0007669"/>
    <property type="project" value="UniProtKB-SubCell"/>
</dbReference>
<feature type="transmembrane region" description="Helical" evidence="7">
    <location>
        <begin position="103"/>
        <end position="124"/>
    </location>
</feature>
<accession>A0A4R1B8L0</accession>
<evidence type="ECO:0000256" key="3">
    <source>
        <dbReference type="ARBA" id="ARBA00022475"/>
    </source>
</evidence>
<keyword evidence="9" id="KW-1185">Reference proteome</keyword>
<name>A0A4R1B8L0_9PROT</name>
<feature type="transmembrane region" description="Helical" evidence="7">
    <location>
        <begin position="70"/>
        <end position="96"/>
    </location>
</feature>
<dbReference type="Proteomes" id="UP000295443">
    <property type="component" value="Unassembled WGS sequence"/>
</dbReference>
<comment type="subcellular location">
    <subcellularLocation>
        <location evidence="1">Cell membrane</location>
        <topology evidence="1">Multi-pass membrane protein</topology>
    </subcellularLocation>
</comment>